<evidence type="ECO:0000313" key="1">
    <source>
        <dbReference type="EMBL" id="MDR6940823.1"/>
    </source>
</evidence>
<reference evidence="1 2" key="1">
    <citation type="submission" date="2023-07" db="EMBL/GenBank/DDBJ databases">
        <title>Sorghum-associated microbial communities from plants grown in Nebraska, USA.</title>
        <authorList>
            <person name="Schachtman D."/>
        </authorList>
    </citation>
    <scope>NUCLEOTIDE SEQUENCE [LARGE SCALE GENOMIC DNA]</scope>
    <source>
        <strain evidence="1 2">3262</strain>
    </source>
</reference>
<evidence type="ECO:0000313" key="2">
    <source>
        <dbReference type="Proteomes" id="UP001247620"/>
    </source>
</evidence>
<dbReference type="EMBL" id="JAVDUU010000001">
    <property type="protein sequence ID" value="MDR6940823.1"/>
    <property type="molecule type" value="Genomic_DNA"/>
</dbReference>
<dbReference type="Proteomes" id="UP001247620">
    <property type="component" value="Unassembled WGS sequence"/>
</dbReference>
<proteinExistence type="predicted"/>
<gene>
    <name evidence="1" type="ORF">J2W55_000651</name>
</gene>
<organism evidence="1 2">
    <name type="scientific">Mucilaginibacter pocheonensis</name>
    <dbReference type="NCBI Taxonomy" id="398050"/>
    <lineage>
        <taxon>Bacteria</taxon>
        <taxon>Pseudomonadati</taxon>
        <taxon>Bacteroidota</taxon>
        <taxon>Sphingobacteriia</taxon>
        <taxon>Sphingobacteriales</taxon>
        <taxon>Sphingobacteriaceae</taxon>
        <taxon>Mucilaginibacter</taxon>
    </lineage>
</organism>
<sequence length="45" mass="5364">MIIIVFLIKFKKIIALSSVIMIFWETLRRIFCSAIKQNLYTQQSN</sequence>
<keyword evidence="2" id="KW-1185">Reference proteome</keyword>
<accession>A0ABU1T651</accession>
<comment type="caution">
    <text evidence="1">The sequence shown here is derived from an EMBL/GenBank/DDBJ whole genome shotgun (WGS) entry which is preliminary data.</text>
</comment>
<protein>
    <submittedName>
        <fullName evidence="1">Uncharacterized protein</fullName>
    </submittedName>
</protein>
<name>A0ABU1T651_9SPHI</name>